<feature type="compositionally biased region" description="Low complexity" evidence="1">
    <location>
        <begin position="63"/>
        <end position="87"/>
    </location>
</feature>
<feature type="compositionally biased region" description="Basic and acidic residues" evidence="1">
    <location>
        <begin position="29"/>
        <end position="38"/>
    </location>
</feature>
<evidence type="ECO:0000313" key="2">
    <source>
        <dbReference type="EMBL" id="ONG48343.1"/>
    </source>
</evidence>
<keyword evidence="3" id="KW-1185">Reference proteome</keyword>
<evidence type="ECO:0000313" key="3">
    <source>
        <dbReference type="Proteomes" id="UP000188879"/>
    </source>
</evidence>
<sequence length="121" mass="12558">MLLLLACSALPAAAQPVRQPLPPLSAEGLRSDSFDARAFDPLGPRRPAQAEARNAPTPPPRPGAALPAAPLTQAGPGAGPSAAIAAPVQEARADTDTLRRPGVGRDLLSDWWTRQQFGGLR</sequence>
<comment type="caution">
    <text evidence="2">The sequence shown here is derived from an EMBL/GenBank/DDBJ whole genome shotgun (WGS) entry which is preliminary data.</text>
</comment>
<accession>A0A1V2GZD8</accession>
<protein>
    <submittedName>
        <fullName evidence="2">Uncharacterized protein</fullName>
    </submittedName>
</protein>
<name>A0A1V2GZD8_9PROT</name>
<gene>
    <name evidence="2" type="ORF">BKE38_21990</name>
</gene>
<feature type="region of interest" description="Disordered" evidence="1">
    <location>
        <begin position="15"/>
        <end position="103"/>
    </location>
</feature>
<dbReference type="Proteomes" id="UP000188879">
    <property type="component" value="Unassembled WGS sequence"/>
</dbReference>
<dbReference type="EMBL" id="MLCO01000248">
    <property type="protein sequence ID" value="ONG48343.1"/>
    <property type="molecule type" value="Genomic_DNA"/>
</dbReference>
<dbReference type="AlphaFoldDB" id="A0A1V2GZD8"/>
<organism evidence="2 3">
    <name type="scientific">Teichococcus deserti</name>
    <dbReference type="NCBI Taxonomy" id="1817963"/>
    <lineage>
        <taxon>Bacteria</taxon>
        <taxon>Pseudomonadati</taxon>
        <taxon>Pseudomonadota</taxon>
        <taxon>Alphaproteobacteria</taxon>
        <taxon>Acetobacterales</taxon>
        <taxon>Roseomonadaceae</taxon>
        <taxon>Roseomonas</taxon>
    </lineage>
</organism>
<proteinExistence type="predicted"/>
<evidence type="ECO:0000256" key="1">
    <source>
        <dbReference type="SAM" id="MobiDB-lite"/>
    </source>
</evidence>
<reference evidence="2 3" key="1">
    <citation type="submission" date="2016-10" db="EMBL/GenBank/DDBJ databases">
        <title>Draft Genome sequence of Roseomonas sp. strain M3.</title>
        <authorList>
            <person name="Subhash Y."/>
            <person name="Lee S."/>
        </authorList>
    </citation>
    <scope>NUCLEOTIDE SEQUENCE [LARGE SCALE GENOMIC DNA]</scope>
    <source>
        <strain evidence="2 3">M3</strain>
    </source>
</reference>